<proteinExistence type="predicted"/>
<dbReference type="Proteomes" id="UP000027730">
    <property type="component" value="Unassembled WGS sequence"/>
</dbReference>
<reference evidence="1 2" key="1">
    <citation type="journal article" date="2014" name="BMC Genomics">
        <title>Genome sequencing of four Aureobasidium pullulans varieties: biotechnological potential, stress tolerance, and description of new species.</title>
        <authorList>
            <person name="Gostin Ar C."/>
            <person name="Ohm R.A."/>
            <person name="Kogej T."/>
            <person name="Sonjak S."/>
            <person name="Turk M."/>
            <person name="Zajc J."/>
            <person name="Zalar P."/>
            <person name="Grube M."/>
            <person name="Sun H."/>
            <person name="Han J."/>
            <person name="Sharma A."/>
            <person name="Chiniquy J."/>
            <person name="Ngan C.Y."/>
            <person name="Lipzen A."/>
            <person name="Barry K."/>
            <person name="Grigoriev I.V."/>
            <person name="Gunde-Cimerman N."/>
        </authorList>
    </citation>
    <scope>NUCLEOTIDE SEQUENCE [LARGE SCALE GENOMIC DNA]</scope>
    <source>
        <strain evidence="1 2">CBS 147.97</strain>
    </source>
</reference>
<dbReference type="EMBL" id="KL584717">
    <property type="protein sequence ID" value="KEQ70340.1"/>
    <property type="molecule type" value="Genomic_DNA"/>
</dbReference>
<dbReference type="Gene3D" id="3.30.70.100">
    <property type="match status" value="1"/>
</dbReference>
<gene>
    <name evidence="1" type="ORF">M436DRAFT_84442</name>
</gene>
<evidence type="ECO:0000313" key="1">
    <source>
        <dbReference type="EMBL" id="KEQ70340.1"/>
    </source>
</evidence>
<dbReference type="PANTHER" id="PTHR40257">
    <property type="match status" value="1"/>
</dbReference>
<protein>
    <submittedName>
        <fullName evidence="1">Uncharacterized protein</fullName>
    </submittedName>
</protein>
<dbReference type="HOGENOM" id="CLU_1004815_0_0_1"/>
<evidence type="ECO:0000313" key="2">
    <source>
        <dbReference type="Proteomes" id="UP000027730"/>
    </source>
</evidence>
<keyword evidence="2" id="KW-1185">Reference proteome</keyword>
<dbReference type="PANTHER" id="PTHR40257:SF1">
    <property type="entry name" value="DUF1330 DOMAIN-CONTAINING PROTEIN"/>
    <property type="match status" value="1"/>
</dbReference>
<dbReference type="AlphaFoldDB" id="A0A074WB37"/>
<organism evidence="1 2">
    <name type="scientific">Aureobasidium namibiae CBS 147.97</name>
    <dbReference type="NCBI Taxonomy" id="1043004"/>
    <lineage>
        <taxon>Eukaryota</taxon>
        <taxon>Fungi</taxon>
        <taxon>Dikarya</taxon>
        <taxon>Ascomycota</taxon>
        <taxon>Pezizomycotina</taxon>
        <taxon>Dothideomycetes</taxon>
        <taxon>Dothideomycetidae</taxon>
        <taxon>Dothideales</taxon>
        <taxon>Saccotheciaceae</taxon>
        <taxon>Aureobasidium</taxon>
    </lineage>
</organism>
<accession>A0A074WB37</accession>
<dbReference type="RefSeq" id="XP_013424675.1">
    <property type="nucleotide sequence ID" value="XM_013569221.1"/>
</dbReference>
<dbReference type="GeneID" id="25417345"/>
<sequence>MVTQRLYIYLIALNSSSNARDVLKSLPEHPIIKGRPHGWVHRPHLLDKNELLAHVWDLFLVTKKSKLPNEALKRIKHHLTIPFALPKDQFEQLLSTFESRPKASDRTPPLPEEWQKEGIPKSAITAAKDGPLEPGELHLDPSMAEFLSDALRAKLANEPVSLFNLFKYKGSSAIHDDYMEDFKKGFGSSAGATVRFMGPVTGPSRYGDDGKAEQSWDDANLVQYDTIWHYAYMLSTDLYAPMNEKKISGLDDTCILCVSEVELWQ</sequence>
<name>A0A074WB37_9PEZI</name>
<dbReference type="OrthoDB" id="265717at2759"/>